<keyword evidence="1" id="KW-0677">Repeat</keyword>
<feature type="repeat" description="ANK" evidence="3">
    <location>
        <begin position="36"/>
        <end position="68"/>
    </location>
</feature>
<dbReference type="PROSITE" id="PS50088">
    <property type="entry name" value="ANK_REPEAT"/>
    <property type="match status" value="2"/>
</dbReference>
<dbReference type="PANTHER" id="PTHR24198:SF165">
    <property type="entry name" value="ANKYRIN REPEAT-CONTAINING PROTEIN-RELATED"/>
    <property type="match status" value="1"/>
</dbReference>
<evidence type="ECO:0000313" key="4">
    <source>
        <dbReference type="EMBL" id="CAD8916892.1"/>
    </source>
</evidence>
<gene>
    <name evidence="4" type="ORF">BSP0115_LOCUS10153</name>
</gene>
<reference evidence="4" key="1">
    <citation type="submission" date="2021-01" db="EMBL/GenBank/DDBJ databases">
        <authorList>
            <person name="Corre E."/>
            <person name="Pelletier E."/>
            <person name="Niang G."/>
            <person name="Scheremetjew M."/>
            <person name="Finn R."/>
            <person name="Kale V."/>
            <person name="Holt S."/>
            <person name="Cochrane G."/>
            <person name="Meng A."/>
            <person name="Brown T."/>
            <person name="Cohen L."/>
        </authorList>
    </citation>
    <scope>NUCLEOTIDE SEQUENCE</scope>
    <source>
        <strain evidence="4">Ms1</strain>
    </source>
</reference>
<keyword evidence="2 3" id="KW-0040">ANK repeat</keyword>
<dbReference type="Gene3D" id="1.25.40.20">
    <property type="entry name" value="Ankyrin repeat-containing domain"/>
    <property type="match status" value="2"/>
</dbReference>
<dbReference type="EMBL" id="HBFS01015120">
    <property type="protein sequence ID" value="CAD8916892.1"/>
    <property type="molecule type" value="Transcribed_RNA"/>
</dbReference>
<dbReference type="InterPro" id="IPR002110">
    <property type="entry name" value="Ankyrin_rpt"/>
</dbReference>
<sequence>MPQDTKLHKEAYKGVMGGVQEALRDDGIAVDAPGAGGRTALQRACGVGHHTIVTFLLGAGASPSAVDLAGRTALHWAAVANSETCISAVLDAEGAPRVDAATKSGNTALHMAADAGHLEAVTLLLSRGADATLRNSEGQTAGDGAKLNGHAQVAAALGAGGGGGGCIIL</sequence>
<organism evidence="4">
    <name type="scientific">Bicosoecida sp. CB-2014</name>
    <dbReference type="NCBI Taxonomy" id="1486930"/>
    <lineage>
        <taxon>Eukaryota</taxon>
        <taxon>Sar</taxon>
        <taxon>Stramenopiles</taxon>
        <taxon>Bigyra</taxon>
        <taxon>Opalozoa</taxon>
        <taxon>Bicosoecida</taxon>
    </lineage>
</organism>
<protein>
    <submittedName>
        <fullName evidence="4">Uncharacterized protein</fullName>
    </submittedName>
</protein>
<dbReference type="Pfam" id="PF12796">
    <property type="entry name" value="Ank_2"/>
    <property type="match status" value="1"/>
</dbReference>
<dbReference type="PRINTS" id="PR01415">
    <property type="entry name" value="ANKYRIN"/>
</dbReference>
<dbReference type="SUPFAM" id="SSF48403">
    <property type="entry name" value="Ankyrin repeat"/>
    <property type="match status" value="1"/>
</dbReference>
<dbReference type="SMART" id="SM00248">
    <property type="entry name" value="ANK"/>
    <property type="match status" value="3"/>
</dbReference>
<proteinExistence type="predicted"/>
<evidence type="ECO:0000256" key="1">
    <source>
        <dbReference type="ARBA" id="ARBA00022737"/>
    </source>
</evidence>
<feature type="repeat" description="ANK" evidence="3">
    <location>
        <begin position="104"/>
        <end position="136"/>
    </location>
</feature>
<dbReference type="PANTHER" id="PTHR24198">
    <property type="entry name" value="ANKYRIN REPEAT AND PROTEIN KINASE DOMAIN-CONTAINING PROTEIN"/>
    <property type="match status" value="1"/>
</dbReference>
<dbReference type="AlphaFoldDB" id="A0A7S1G830"/>
<name>A0A7S1G830_9STRA</name>
<dbReference type="PROSITE" id="PS50297">
    <property type="entry name" value="ANK_REP_REGION"/>
    <property type="match status" value="2"/>
</dbReference>
<accession>A0A7S1G830</accession>
<evidence type="ECO:0000256" key="2">
    <source>
        <dbReference type="ARBA" id="ARBA00023043"/>
    </source>
</evidence>
<evidence type="ECO:0000256" key="3">
    <source>
        <dbReference type="PROSITE-ProRule" id="PRU00023"/>
    </source>
</evidence>
<dbReference type="InterPro" id="IPR036770">
    <property type="entry name" value="Ankyrin_rpt-contain_sf"/>
</dbReference>